<keyword evidence="4" id="KW-0862">Zinc</keyword>
<keyword evidence="2" id="KW-0479">Metal-binding</keyword>
<keyword evidence="3" id="KW-0863">Zinc-finger</keyword>
<dbReference type="InterPro" id="IPR012340">
    <property type="entry name" value="NA-bd_OB-fold"/>
</dbReference>
<dbReference type="Proteomes" id="UP000694867">
    <property type="component" value="Unplaced"/>
</dbReference>
<dbReference type="GO" id="GO:0003677">
    <property type="term" value="F:DNA binding"/>
    <property type="evidence" value="ECO:0007669"/>
    <property type="project" value="UniProtKB-KW"/>
</dbReference>
<dbReference type="GeneID" id="100909195"/>
<evidence type="ECO:0000256" key="6">
    <source>
        <dbReference type="SAM" id="MobiDB-lite"/>
    </source>
</evidence>
<evidence type="ECO:0000256" key="3">
    <source>
        <dbReference type="ARBA" id="ARBA00022771"/>
    </source>
</evidence>
<protein>
    <submittedName>
        <fullName evidence="9">Replication factor A protein 1-like</fullName>
    </submittedName>
</protein>
<feature type="region of interest" description="Disordered" evidence="6">
    <location>
        <begin position="273"/>
        <end position="296"/>
    </location>
</feature>
<dbReference type="SUPFAM" id="SSF50249">
    <property type="entry name" value="Nucleic acid-binding proteins"/>
    <property type="match status" value="2"/>
</dbReference>
<keyword evidence="5" id="KW-0238">DNA-binding</keyword>
<evidence type="ECO:0000256" key="5">
    <source>
        <dbReference type="ARBA" id="ARBA00023125"/>
    </source>
</evidence>
<evidence type="ECO:0000259" key="7">
    <source>
        <dbReference type="Pfam" id="PF16900"/>
    </source>
</evidence>
<feature type="region of interest" description="Disordered" evidence="6">
    <location>
        <begin position="1"/>
        <end position="38"/>
    </location>
</feature>
<sequence>MSKPTPKASGSKSATPQKRKKELEPNKNDATPAKHPKLIKDLSLERVGGMIQGRVESESPIRSWSREGAEGIIFSFIVNDSSSDINVVASGEICAELHEKISVGKCYVISAFKLKKINPQYNITSHQLEIQLTKISKVTEIIGINLPENTTNFITLAEIGSSAVNSMVDILGIIHEVADEQNFMCRDGTSRKKKNVRIVDDTKKIVTLSLWSEHADILNGMESQCVSIHNVVIRVFNMKKVLTTTSSTSAKLAVITADSERLQKWWNEEGQDEEFDEIQAASNDSPPNDVEHRSRD</sequence>
<dbReference type="GO" id="GO:0008270">
    <property type="term" value="F:zinc ion binding"/>
    <property type="evidence" value="ECO:0007669"/>
    <property type="project" value="UniProtKB-KW"/>
</dbReference>
<dbReference type="Pfam" id="PF16900">
    <property type="entry name" value="REPA_OB_2"/>
    <property type="match status" value="1"/>
</dbReference>
<evidence type="ECO:0000256" key="4">
    <source>
        <dbReference type="ARBA" id="ARBA00022833"/>
    </source>
</evidence>
<feature type="domain" description="Replication protein A OB" evidence="7">
    <location>
        <begin position="157"/>
        <end position="248"/>
    </location>
</feature>
<evidence type="ECO:0000313" key="8">
    <source>
        <dbReference type="Proteomes" id="UP000694867"/>
    </source>
</evidence>
<dbReference type="PANTHER" id="PTHR47165">
    <property type="entry name" value="OS03G0429900 PROTEIN"/>
    <property type="match status" value="1"/>
</dbReference>
<evidence type="ECO:0000256" key="1">
    <source>
        <dbReference type="ARBA" id="ARBA00005690"/>
    </source>
</evidence>
<dbReference type="FunFam" id="2.40.50.140:FF:000041">
    <property type="entry name" value="Replication protein A subunit"/>
    <property type="match status" value="1"/>
</dbReference>
<proteinExistence type="inferred from homology"/>
<dbReference type="Gene3D" id="2.40.50.140">
    <property type="entry name" value="Nucleic acid-binding proteins"/>
    <property type="match status" value="2"/>
</dbReference>
<evidence type="ECO:0000256" key="2">
    <source>
        <dbReference type="ARBA" id="ARBA00022723"/>
    </source>
</evidence>
<keyword evidence="8" id="KW-1185">Reference proteome</keyword>
<organism evidence="8 9">
    <name type="scientific">Galendromus occidentalis</name>
    <name type="common">western predatory mite</name>
    <dbReference type="NCBI Taxonomy" id="34638"/>
    <lineage>
        <taxon>Eukaryota</taxon>
        <taxon>Metazoa</taxon>
        <taxon>Ecdysozoa</taxon>
        <taxon>Arthropoda</taxon>
        <taxon>Chelicerata</taxon>
        <taxon>Arachnida</taxon>
        <taxon>Acari</taxon>
        <taxon>Parasitiformes</taxon>
        <taxon>Mesostigmata</taxon>
        <taxon>Gamasina</taxon>
        <taxon>Phytoseioidea</taxon>
        <taxon>Phytoseiidae</taxon>
        <taxon>Typhlodrominae</taxon>
        <taxon>Galendromus</taxon>
    </lineage>
</organism>
<dbReference type="AlphaFoldDB" id="A0AAJ6QNB8"/>
<dbReference type="InterPro" id="IPR031657">
    <property type="entry name" value="REPA_OB_2"/>
</dbReference>
<comment type="similarity">
    <text evidence="1">Belongs to the replication factor A protein 1 family.</text>
</comment>
<gene>
    <name evidence="9" type="primary">LOC100909195</name>
</gene>
<name>A0AAJ6QNB8_9ACAR</name>
<reference evidence="9" key="1">
    <citation type="submission" date="2025-08" db="UniProtKB">
        <authorList>
            <consortium name="RefSeq"/>
        </authorList>
    </citation>
    <scope>IDENTIFICATION</scope>
</reference>
<dbReference type="RefSeq" id="XP_003738283.1">
    <property type="nucleotide sequence ID" value="XM_003738235.1"/>
</dbReference>
<dbReference type="PANTHER" id="PTHR47165:SF4">
    <property type="entry name" value="OS03G0429900 PROTEIN"/>
    <property type="match status" value="1"/>
</dbReference>
<accession>A0AAJ6QNB8</accession>
<evidence type="ECO:0000313" key="9">
    <source>
        <dbReference type="RefSeq" id="XP_003738283.1"/>
    </source>
</evidence>
<dbReference type="KEGG" id="goe:100909195"/>